<protein>
    <submittedName>
        <fullName evidence="3">RNA-directed DNA polymerase</fullName>
    </submittedName>
</protein>
<dbReference type="GO" id="GO:0003964">
    <property type="term" value="F:RNA-directed DNA polymerase activity"/>
    <property type="evidence" value="ECO:0007669"/>
    <property type="project" value="UniProtKB-KW"/>
</dbReference>
<organism evidence="3 4">
    <name type="scientific">Bacteroides pyogenes</name>
    <dbReference type="NCBI Taxonomy" id="310300"/>
    <lineage>
        <taxon>Bacteria</taxon>
        <taxon>Pseudomonadati</taxon>
        <taxon>Bacteroidota</taxon>
        <taxon>Bacteroidia</taxon>
        <taxon>Bacteroidales</taxon>
        <taxon>Bacteroidaceae</taxon>
        <taxon>Bacteroides</taxon>
    </lineage>
</organism>
<evidence type="ECO:0000313" key="4">
    <source>
        <dbReference type="Proteomes" id="UP000324383"/>
    </source>
</evidence>
<evidence type="ECO:0000259" key="2">
    <source>
        <dbReference type="PROSITE" id="PS50878"/>
    </source>
</evidence>
<dbReference type="InterPro" id="IPR000477">
    <property type="entry name" value="RT_dom"/>
</dbReference>
<proteinExistence type="inferred from homology"/>
<dbReference type="AlphaFoldDB" id="A0A5D3EFW5"/>
<dbReference type="CDD" id="cd01646">
    <property type="entry name" value="RT_Bac_retron_I"/>
    <property type="match status" value="1"/>
</dbReference>
<gene>
    <name evidence="3" type="ORF">FNJ60_02710</name>
</gene>
<dbReference type="InterPro" id="IPR043502">
    <property type="entry name" value="DNA/RNA_pol_sf"/>
</dbReference>
<dbReference type="PROSITE" id="PS50878">
    <property type="entry name" value="RT_POL"/>
    <property type="match status" value="1"/>
</dbReference>
<sequence length="429" mass="49902">MTVHELYIDLLRAYEDASRHKKNSPGRMRFELRFEEELDELARSILDGTYVIRPCVCFVVSEPVMREVVAADFRDRVVHHYIHSYMNPFLERLLIHDCYSCREGKGTHFGVNRLEHHIRSCSQNRIRECHVLQLDIKGYFMHIDRGILLDKAYRLMEYIGRQLDGEGRPLSEHPRHRLIAGLVKTVILHDPLKDCLYRGNLELHRKLPPSKSLRFSSPGCGLPIGNLTSQLFSNLYLNDFDHYVKRGLRFAHYGRYVDDFYIVDADRERLRQAIGPIRRYLKEELRLELHPDKIKLQEAGKGITFLGVHLKPHRRYLSTSTRKRIGQHVRHMNNLPPEALASKHIRRRLLAAGNSYMGVLNGTASFRLKKRIFAGCILFRIAYGTSMLRKFVARKKVTGLCHGREYETYGRCTFVRGGIVSKGAIEIPQ</sequence>
<evidence type="ECO:0000256" key="1">
    <source>
        <dbReference type="ARBA" id="ARBA00034120"/>
    </source>
</evidence>
<keyword evidence="3" id="KW-0695">RNA-directed DNA polymerase</keyword>
<dbReference type="PANTHER" id="PTHR34047:SF8">
    <property type="entry name" value="PROTEIN YKFC"/>
    <property type="match status" value="1"/>
</dbReference>
<dbReference type="Pfam" id="PF00078">
    <property type="entry name" value="RVT_1"/>
    <property type="match status" value="1"/>
</dbReference>
<keyword evidence="3" id="KW-0548">Nucleotidyltransferase</keyword>
<dbReference type="Proteomes" id="UP000324383">
    <property type="component" value="Unassembled WGS sequence"/>
</dbReference>
<accession>A0A5D3EFW5</accession>
<dbReference type="InterPro" id="IPR051083">
    <property type="entry name" value="GrpII_Intron_Splice-Mob/Def"/>
</dbReference>
<dbReference type="PANTHER" id="PTHR34047">
    <property type="entry name" value="NUCLEAR INTRON MATURASE 1, MITOCHONDRIAL-RELATED"/>
    <property type="match status" value="1"/>
</dbReference>
<dbReference type="SUPFAM" id="SSF56672">
    <property type="entry name" value="DNA/RNA polymerases"/>
    <property type="match status" value="1"/>
</dbReference>
<feature type="domain" description="Reverse transcriptase" evidence="2">
    <location>
        <begin position="1"/>
        <end position="310"/>
    </location>
</feature>
<keyword evidence="4" id="KW-1185">Reference proteome</keyword>
<evidence type="ECO:0000313" key="3">
    <source>
        <dbReference type="EMBL" id="TYK34982.1"/>
    </source>
</evidence>
<dbReference type="RefSeq" id="WP_148730221.1">
    <property type="nucleotide sequence ID" value="NZ_DAIMPP010000134.1"/>
</dbReference>
<reference evidence="3 4" key="1">
    <citation type="submission" date="2019-07" db="EMBL/GenBank/DDBJ databases">
        <title>Draft Genome Sequences of Bacteroides pyogenes Strains Isolated from the Uterus Holstein Dairy Cows with Metritis.</title>
        <authorList>
            <person name="Cunha F."/>
            <person name="Galvao K.N."/>
            <person name="Jeon S.J."/>
            <person name="Jeong K.C."/>
        </authorList>
    </citation>
    <scope>NUCLEOTIDE SEQUENCE [LARGE SCALE GENOMIC DNA]</scope>
    <source>
        <strain evidence="3 4">KG-31</strain>
    </source>
</reference>
<comment type="similarity">
    <text evidence="1">Belongs to the bacterial reverse transcriptase family.</text>
</comment>
<name>A0A5D3EFW5_9BACE</name>
<comment type="caution">
    <text evidence="3">The sequence shown here is derived from an EMBL/GenBank/DDBJ whole genome shotgun (WGS) entry which is preliminary data.</text>
</comment>
<keyword evidence="3" id="KW-0808">Transferase</keyword>
<dbReference type="EMBL" id="VKLW01000004">
    <property type="protein sequence ID" value="TYK34982.1"/>
    <property type="molecule type" value="Genomic_DNA"/>
</dbReference>